<dbReference type="InterPro" id="IPR007374">
    <property type="entry name" value="ASCH_domain"/>
</dbReference>
<dbReference type="EC" id="3.5.1.135" evidence="2"/>
<dbReference type="InterPro" id="IPR015947">
    <property type="entry name" value="PUA-like_sf"/>
</dbReference>
<comment type="caution">
    <text evidence="4">The sequence shown here is derived from an EMBL/GenBank/DDBJ whole genome shotgun (WGS) entry which is preliminary data.</text>
</comment>
<sequence>MNRKFTFFSRFIPDILAGRKTITIRDDSESWPKPGELLEVHTFEDDRWFCQLRVLEISPLALADFKEEHAQQENMSLPELRQVIADIYPGQDAFWLIRFEVTAQ</sequence>
<keyword evidence="5" id="KW-1185">Reference proteome</keyword>
<evidence type="ECO:0000259" key="3">
    <source>
        <dbReference type="SMART" id="SM01022"/>
    </source>
</evidence>
<dbReference type="NCBIfam" id="NF003443">
    <property type="entry name" value="PRK04980.1"/>
    <property type="match status" value="1"/>
</dbReference>
<dbReference type="GO" id="GO:0005829">
    <property type="term" value="C:cytosol"/>
    <property type="evidence" value="ECO:0007669"/>
    <property type="project" value="TreeGrafter"/>
</dbReference>
<gene>
    <name evidence="4" type="ORF">GQF02_15605</name>
</gene>
<dbReference type="SMART" id="SM01022">
    <property type="entry name" value="ASCH"/>
    <property type="match status" value="1"/>
</dbReference>
<comment type="function">
    <text evidence="2">Catalyzes the hydrolysis of N(4)-acetylcytidine (ac4C).</text>
</comment>
<dbReference type="RefSeq" id="WP_160798374.1">
    <property type="nucleotide sequence ID" value="NZ_WSSB01000024.1"/>
</dbReference>
<proteinExistence type="inferred from homology"/>
<accession>A0A845BWA5</accession>
<dbReference type="PANTHER" id="PTHR38088:SF2">
    <property type="entry name" value="UCP029143 FAMILY PROTEIN"/>
    <property type="match status" value="1"/>
</dbReference>
<feature type="active site" description="Proton acceptor" evidence="2">
    <location>
        <position position="20"/>
    </location>
</feature>
<dbReference type="EMBL" id="WSSB01000024">
    <property type="protein sequence ID" value="MXR38396.1"/>
    <property type="molecule type" value="Genomic_DNA"/>
</dbReference>
<evidence type="ECO:0000256" key="1">
    <source>
        <dbReference type="ARBA" id="ARBA00022801"/>
    </source>
</evidence>
<keyword evidence="1 2" id="KW-0378">Hydrolase</keyword>
<evidence type="ECO:0000313" key="4">
    <source>
        <dbReference type="EMBL" id="MXR38396.1"/>
    </source>
</evidence>
<dbReference type="GO" id="GO:0016813">
    <property type="term" value="F:hydrolase activity, acting on carbon-nitrogen (but not peptide) bonds, in linear amidines"/>
    <property type="evidence" value="ECO:0007669"/>
    <property type="project" value="UniProtKB-UniRule"/>
</dbReference>
<dbReference type="PIRSF" id="PIRSF029143">
    <property type="entry name" value="UCP029143"/>
    <property type="match status" value="1"/>
</dbReference>
<dbReference type="Pfam" id="PF04266">
    <property type="entry name" value="ASCH"/>
    <property type="match status" value="1"/>
</dbReference>
<comment type="catalytic activity">
    <reaction evidence="2">
        <text>N(4)-acetylcytosine + H2O = cytosine + acetate + H(+)</text>
        <dbReference type="Rhea" id="RHEA:62940"/>
        <dbReference type="ChEBI" id="CHEBI:15377"/>
        <dbReference type="ChEBI" id="CHEBI:15378"/>
        <dbReference type="ChEBI" id="CHEBI:16040"/>
        <dbReference type="ChEBI" id="CHEBI:30089"/>
        <dbReference type="ChEBI" id="CHEBI:146134"/>
        <dbReference type="EC" id="3.5.1.135"/>
    </reaction>
</comment>
<dbReference type="PANTHER" id="PTHR38088">
    <property type="entry name" value="UCP029143 FAMILY PROTEIN"/>
    <property type="match status" value="1"/>
</dbReference>
<name>A0A845BWA5_9NEIS</name>
<dbReference type="HAMAP" id="MF_00684">
    <property type="entry name" value="ac4C_amidohydr"/>
    <property type="match status" value="1"/>
</dbReference>
<comment type="similarity">
    <text evidence="2">Belongs to the N(4)-acetylcytidine amidohydrolase family.</text>
</comment>
<organism evidence="4 5">
    <name type="scientific">Craterilacuibacter sinensis</name>
    <dbReference type="NCBI Taxonomy" id="2686017"/>
    <lineage>
        <taxon>Bacteria</taxon>
        <taxon>Pseudomonadati</taxon>
        <taxon>Pseudomonadota</taxon>
        <taxon>Betaproteobacteria</taxon>
        <taxon>Neisseriales</taxon>
        <taxon>Neisseriaceae</taxon>
        <taxon>Craterilacuibacter</taxon>
    </lineage>
</organism>
<dbReference type="AlphaFoldDB" id="A0A845BWA5"/>
<feature type="active site" description="Nucleophile" evidence="2">
    <location>
        <position position="23"/>
    </location>
</feature>
<dbReference type="SUPFAM" id="SSF88697">
    <property type="entry name" value="PUA domain-like"/>
    <property type="match status" value="1"/>
</dbReference>
<comment type="catalytic activity">
    <reaction evidence="2">
        <text>N(4)-acetyl-2'-deoxycytidine + H2O = 2'-deoxycytidine + acetate + H(+)</text>
        <dbReference type="Rhea" id="RHEA:62936"/>
        <dbReference type="ChEBI" id="CHEBI:15377"/>
        <dbReference type="ChEBI" id="CHEBI:15378"/>
        <dbReference type="ChEBI" id="CHEBI:15698"/>
        <dbReference type="ChEBI" id="CHEBI:30089"/>
        <dbReference type="ChEBI" id="CHEBI:146133"/>
        <dbReference type="EC" id="3.5.1.135"/>
    </reaction>
</comment>
<protein>
    <recommendedName>
        <fullName evidence="2">N(4)-acetylcytidine amidohydrolase</fullName>
        <shortName evidence="2">ac4C amidohydrolase</shortName>
        <ecNumber evidence="2">3.5.1.135</ecNumber>
    </recommendedName>
</protein>
<evidence type="ECO:0000256" key="2">
    <source>
        <dbReference type="HAMAP-Rule" id="MF_00684"/>
    </source>
</evidence>
<dbReference type="Gene3D" id="2.30.130.30">
    <property type="entry name" value="Hypothetical protein"/>
    <property type="match status" value="1"/>
</dbReference>
<reference evidence="4 5" key="1">
    <citation type="submission" date="2019-12" db="EMBL/GenBank/DDBJ databases">
        <title>Neisseriaceae gen. nov. sp. Genome sequencing and assembly.</title>
        <authorList>
            <person name="Liu Z."/>
            <person name="Li A."/>
        </authorList>
    </citation>
    <scope>NUCLEOTIDE SEQUENCE [LARGE SCALE GENOMIC DNA]</scope>
    <source>
        <strain evidence="4 5">B2N2-7</strain>
    </source>
</reference>
<evidence type="ECO:0000313" key="5">
    <source>
        <dbReference type="Proteomes" id="UP000467214"/>
    </source>
</evidence>
<feature type="active site" description="Proton donor" evidence="2">
    <location>
        <position position="73"/>
    </location>
</feature>
<dbReference type="CDD" id="cd06552">
    <property type="entry name" value="ASCH_yqfb_like"/>
    <property type="match status" value="1"/>
</dbReference>
<dbReference type="Proteomes" id="UP000467214">
    <property type="component" value="Unassembled WGS sequence"/>
</dbReference>
<dbReference type="InterPro" id="IPR008314">
    <property type="entry name" value="AC4CH"/>
</dbReference>
<comment type="catalytic activity">
    <reaction evidence="2">
        <text>N(4)-acetylcytidine + H2O = cytidine + acetate + H(+)</text>
        <dbReference type="Rhea" id="RHEA:62932"/>
        <dbReference type="ChEBI" id="CHEBI:15377"/>
        <dbReference type="ChEBI" id="CHEBI:15378"/>
        <dbReference type="ChEBI" id="CHEBI:17562"/>
        <dbReference type="ChEBI" id="CHEBI:30089"/>
        <dbReference type="ChEBI" id="CHEBI:70989"/>
        <dbReference type="EC" id="3.5.1.135"/>
    </reaction>
</comment>
<feature type="domain" description="ASCH" evidence="3">
    <location>
        <begin position="5"/>
        <end position="103"/>
    </location>
</feature>